<accession>A0ABP7A874</accession>
<protein>
    <submittedName>
        <fullName evidence="2">Uncharacterized protein</fullName>
    </submittedName>
</protein>
<comment type="caution">
    <text evidence="2">The sequence shown here is derived from an EMBL/GenBank/DDBJ whole genome shotgun (WGS) entry which is preliminary data.</text>
</comment>
<feature type="compositionally biased region" description="Low complexity" evidence="1">
    <location>
        <begin position="70"/>
        <end position="105"/>
    </location>
</feature>
<gene>
    <name evidence="2" type="ORF">GCM10022419_135450</name>
</gene>
<reference evidence="3" key="1">
    <citation type="journal article" date="2019" name="Int. J. Syst. Evol. Microbiol.">
        <title>The Global Catalogue of Microorganisms (GCM) 10K type strain sequencing project: providing services to taxonomists for standard genome sequencing and annotation.</title>
        <authorList>
            <consortium name="The Broad Institute Genomics Platform"/>
            <consortium name="The Broad Institute Genome Sequencing Center for Infectious Disease"/>
            <person name="Wu L."/>
            <person name="Ma J."/>
        </authorList>
    </citation>
    <scope>NUCLEOTIDE SEQUENCE [LARGE SCALE GENOMIC DNA]</scope>
    <source>
        <strain evidence="3">JCM 17326</strain>
    </source>
</reference>
<evidence type="ECO:0000313" key="2">
    <source>
        <dbReference type="EMBL" id="GAA3626954.1"/>
    </source>
</evidence>
<evidence type="ECO:0000313" key="3">
    <source>
        <dbReference type="Proteomes" id="UP001500630"/>
    </source>
</evidence>
<name>A0ABP7A874_9ACTN</name>
<dbReference type="Proteomes" id="UP001500630">
    <property type="component" value="Unassembled WGS sequence"/>
</dbReference>
<dbReference type="EMBL" id="BAABDQ010000089">
    <property type="protein sequence ID" value="GAA3626954.1"/>
    <property type="molecule type" value="Genomic_DNA"/>
</dbReference>
<feature type="region of interest" description="Disordered" evidence="1">
    <location>
        <begin position="70"/>
        <end position="116"/>
    </location>
</feature>
<organism evidence="2 3">
    <name type="scientific">Nonomuraea rosea</name>
    <dbReference type="NCBI Taxonomy" id="638574"/>
    <lineage>
        <taxon>Bacteria</taxon>
        <taxon>Bacillati</taxon>
        <taxon>Actinomycetota</taxon>
        <taxon>Actinomycetes</taxon>
        <taxon>Streptosporangiales</taxon>
        <taxon>Streptosporangiaceae</taxon>
        <taxon>Nonomuraea</taxon>
    </lineage>
</organism>
<keyword evidence="3" id="KW-1185">Reference proteome</keyword>
<evidence type="ECO:0000256" key="1">
    <source>
        <dbReference type="SAM" id="MobiDB-lite"/>
    </source>
</evidence>
<proteinExistence type="predicted"/>
<sequence length="116" mass="12613">MELLLFAPREEQHVGSQSVLCPVCQGVVPATGKDAYTTLRGRLIVTNGYCGGGCAERRAEAVEQGQQLAQHQQAQQQQMAQHQVDQQQTQQMARPRQQQAPPVAVGPGGAQLRVVR</sequence>